<dbReference type="PANTHER" id="PTHR11782:SF121">
    <property type="entry name" value="NUCLEOSIDE-DIPHOSPHATASE MIG-23"/>
    <property type="match status" value="1"/>
</dbReference>
<name>A0A3N4LFU7_9PEZI</name>
<dbReference type="Gene3D" id="3.30.420.150">
    <property type="entry name" value="Exopolyphosphatase. Domain 2"/>
    <property type="match status" value="1"/>
</dbReference>
<accession>A0A3N4LFU7</accession>
<evidence type="ECO:0000256" key="3">
    <source>
        <dbReference type="PIRSR" id="PIRSR600407-1"/>
    </source>
</evidence>
<dbReference type="GO" id="GO:0046036">
    <property type="term" value="P:CTP metabolic process"/>
    <property type="evidence" value="ECO:0007669"/>
    <property type="project" value="TreeGrafter"/>
</dbReference>
<feature type="active site" description="Proton acceptor" evidence="3">
    <location>
        <position position="145"/>
    </location>
</feature>
<dbReference type="GO" id="GO:0016020">
    <property type="term" value="C:membrane"/>
    <property type="evidence" value="ECO:0007669"/>
    <property type="project" value="TreeGrafter"/>
</dbReference>
<comment type="similarity">
    <text evidence="1 5">Belongs to the GDA1/CD39 NTPase family.</text>
</comment>
<dbReference type="OrthoDB" id="6372431at2759"/>
<evidence type="ECO:0000256" key="2">
    <source>
        <dbReference type="ARBA" id="ARBA00022801"/>
    </source>
</evidence>
<evidence type="ECO:0000256" key="1">
    <source>
        <dbReference type="ARBA" id="ARBA00009283"/>
    </source>
</evidence>
<dbReference type="GO" id="GO:0004382">
    <property type="term" value="F:GDP phosphatase activity"/>
    <property type="evidence" value="ECO:0007669"/>
    <property type="project" value="TreeGrafter"/>
</dbReference>
<keyword evidence="4" id="KW-0547">Nucleotide-binding</keyword>
<keyword evidence="4" id="KW-0067">ATP-binding</keyword>
<dbReference type="Pfam" id="PF01150">
    <property type="entry name" value="GDA1_CD39"/>
    <property type="match status" value="1"/>
</dbReference>
<evidence type="ECO:0000256" key="5">
    <source>
        <dbReference type="RuleBase" id="RU003833"/>
    </source>
</evidence>
<protein>
    <submittedName>
        <fullName evidence="6">Putative Golgi apyrase</fullName>
    </submittedName>
</protein>
<dbReference type="GO" id="GO:0006256">
    <property type="term" value="P:UDP catabolic process"/>
    <property type="evidence" value="ECO:0007669"/>
    <property type="project" value="TreeGrafter"/>
</dbReference>
<organism evidence="6 7">
    <name type="scientific">Terfezia boudieri ATCC MYA-4762</name>
    <dbReference type="NCBI Taxonomy" id="1051890"/>
    <lineage>
        <taxon>Eukaryota</taxon>
        <taxon>Fungi</taxon>
        <taxon>Dikarya</taxon>
        <taxon>Ascomycota</taxon>
        <taxon>Pezizomycotina</taxon>
        <taxon>Pezizomycetes</taxon>
        <taxon>Pezizales</taxon>
        <taxon>Pezizaceae</taxon>
        <taxon>Terfezia</taxon>
    </lineage>
</organism>
<dbReference type="GO" id="GO:0005524">
    <property type="term" value="F:ATP binding"/>
    <property type="evidence" value="ECO:0007669"/>
    <property type="project" value="UniProtKB-KW"/>
</dbReference>
<keyword evidence="7" id="KW-1185">Reference proteome</keyword>
<keyword evidence="2 5" id="KW-0378">Hydrolase</keyword>
<dbReference type="InterPro" id="IPR000407">
    <property type="entry name" value="GDA1_CD39_NTPase"/>
</dbReference>
<evidence type="ECO:0000256" key="4">
    <source>
        <dbReference type="PIRSR" id="PIRSR600407-2"/>
    </source>
</evidence>
<dbReference type="AlphaFoldDB" id="A0A3N4LFU7"/>
<sequence length="502" mass="56015">MGHPQKYGVVLDAGSSGTRVYIYRWDELDYARGHARPAELKQLPEIETKKHWTKKTKPGVSSFGSKPYHVGEYLQPLLQHAIDIIPAESAPETPLFLLATAGVRLLPPREQKVLLEQICTYARKHTKFLLPECNLHVQVISGETEGLYGWIAANYLLGGFDKTIDHGNGHHTYGFLDMGGASAQIAFAPNATEAKKHAQDLKLLRLRTVGGMPEEYQVFVTTWLGLGMNEARVLYIKRLMEASAAPGVKELPEPCLPKGVTTTLEGEEDLKKKKNAKDPVLVGTGRFEECLRQTYPLLQKDVPCMDAPCLLKGVHVPGIDFTVNHFVGVSEFWHSTHEIFDFGKDHPYDYTEYQTKVKEFCAQDWKDIKAGIKKGKWGDKVEQEKAMQACFKASWLTNIMHEGIGIPRVGIEVSHNVTDHTGAWKEHKLTKEEKAKEKGFLEPFQAVNKINGMELSWTLGKIVLYATSQIPAAFGQTALPVGFGSNTVQAYKSVPADWQYAG</sequence>
<dbReference type="PROSITE" id="PS01238">
    <property type="entry name" value="GDA1_CD39_NTPASE"/>
    <property type="match status" value="1"/>
</dbReference>
<feature type="binding site" evidence="4">
    <location>
        <begin position="180"/>
        <end position="184"/>
    </location>
    <ligand>
        <name>ATP</name>
        <dbReference type="ChEBI" id="CHEBI:30616"/>
    </ligand>
</feature>
<dbReference type="EMBL" id="ML121587">
    <property type="protein sequence ID" value="RPB19561.1"/>
    <property type="molecule type" value="Genomic_DNA"/>
</dbReference>
<feature type="non-terminal residue" evidence="6">
    <location>
        <position position="502"/>
    </location>
</feature>
<dbReference type="GO" id="GO:0045134">
    <property type="term" value="F:UDP phosphatase activity"/>
    <property type="evidence" value="ECO:0007669"/>
    <property type="project" value="TreeGrafter"/>
</dbReference>
<dbReference type="Proteomes" id="UP000267821">
    <property type="component" value="Unassembled WGS sequence"/>
</dbReference>
<dbReference type="GO" id="GO:0005794">
    <property type="term" value="C:Golgi apparatus"/>
    <property type="evidence" value="ECO:0007669"/>
    <property type="project" value="UniProtKB-ARBA"/>
</dbReference>
<evidence type="ECO:0000313" key="6">
    <source>
        <dbReference type="EMBL" id="RPB19561.1"/>
    </source>
</evidence>
<dbReference type="PANTHER" id="PTHR11782">
    <property type="entry name" value="ADENOSINE/GUANOSINE DIPHOSPHATASE"/>
    <property type="match status" value="1"/>
</dbReference>
<evidence type="ECO:0000313" key="7">
    <source>
        <dbReference type="Proteomes" id="UP000267821"/>
    </source>
</evidence>
<dbReference type="GO" id="GO:0017111">
    <property type="term" value="F:ribonucleoside triphosphate phosphatase activity"/>
    <property type="evidence" value="ECO:0007669"/>
    <property type="project" value="TreeGrafter"/>
</dbReference>
<dbReference type="STRING" id="1051890.A0A3N4LFU7"/>
<dbReference type="FunCoup" id="A0A3N4LFU7">
    <property type="interactions" value="245"/>
</dbReference>
<dbReference type="CDD" id="cd24039">
    <property type="entry name" value="ASKHA_NBD_YND1-like"/>
    <property type="match status" value="1"/>
</dbReference>
<reference evidence="6 7" key="1">
    <citation type="journal article" date="2018" name="Nat. Ecol. Evol.">
        <title>Pezizomycetes genomes reveal the molecular basis of ectomycorrhizal truffle lifestyle.</title>
        <authorList>
            <person name="Murat C."/>
            <person name="Payen T."/>
            <person name="Noel B."/>
            <person name="Kuo A."/>
            <person name="Morin E."/>
            <person name="Chen J."/>
            <person name="Kohler A."/>
            <person name="Krizsan K."/>
            <person name="Balestrini R."/>
            <person name="Da Silva C."/>
            <person name="Montanini B."/>
            <person name="Hainaut M."/>
            <person name="Levati E."/>
            <person name="Barry K.W."/>
            <person name="Belfiori B."/>
            <person name="Cichocki N."/>
            <person name="Clum A."/>
            <person name="Dockter R.B."/>
            <person name="Fauchery L."/>
            <person name="Guy J."/>
            <person name="Iotti M."/>
            <person name="Le Tacon F."/>
            <person name="Lindquist E.A."/>
            <person name="Lipzen A."/>
            <person name="Malagnac F."/>
            <person name="Mello A."/>
            <person name="Molinier V."/>
            <person name="Miyauchi S."/>
            <person name="Poulain J."/>
            <person name="Riccioni C."/>
            <person name="Rubini A."/>
            <person name="Sitrit Y."/>
            <person name="Splivallo R."/>
            <person name="Traeger S."/>
            <person name="Wang M."/>
            <person name="Zifcakova L."/>
            <person name="Wipf D."/>
            <person name="Zambonelli A."/>
            <person name="Paolocci F."/>
            <person name="Nowrousian M."/>
            <person name="Ottonello S."/>
            <person name="Baldrian P."/>
            <person name="Spatafora J.W."/>
            <person name="Henrissat B."/>
            <person name="Nagy L.G."/>
            <person name="Aury J.M."/>
            <person name="Wincker P."/>
            <person name="Grigoriev I.V."/>
            <person name="Bonfante P."/>
            <person name="Martin F.M."/>
        </authorList>
    </citation>
    <scope>NUCLEOTIDE SEQUENCE [LARGE SCALE GENOMIC DNA]</scope>
    <source>
        <strain evidence="6 7">ATCC MYA-4762</strain>
    </source>
</reference>
<gene>
    <name evidence="6" type="ORF">L211DRAFT_793753</name>
</gene>
<dbReference type="Gene3D" id="3.30.420.40">
    <property type="match status" value="1"/>
</dbReference>
<proteinExistence type="inferred from homology"/>
<dbReference type="InParanoid" id="A0A3N4LFU7"/>